<feature type="domain" description="ABC transmembrane type-1" evidence="7">
    <location>
        <begin position="358"/>
        <end position="553"/>
    </location>
</feature>
<feature type="transmembrane region" description="Helical" evidence="5">
    <location>
        <begin position="86"/>
        <end position="106"/>
    </location>
</feature>
<dbReference type="InterPro" id="IPR035906">
    <property type="entry name" value="MetI-like_sf"/>
</dbReference>
<evidence type="ECO:0000256" key="3">
    <source>
        <dbReference type="ARBA" id="ARBA00022989"/>
    </source>
</evidence>
<dbReference type="Proteomes" id="UP000283458">
    <property type="component" value="Unassembled WGS sequence"/>
</dbReference>
<evidence type="ECO:0000256" key="6">
    <source>
        <dbReference type="SAM" id="MobiDB-lite"/>
    </source>
</evidence>
<dbReference type="Gene3D" id="1.10.3720.10">
    <property type="entry name" value="MetI-like"/>
    <property type="match status" value="2"/>
</dbReference>
<dbReference type="CDD" id="cd06261">
    <property type="entry name" value="TM_PBP2"/>
    <property type="match status" value="2"/>
</dbReference>
<organism evidence="8 9">
    <name type="scientific">Azospirillum cavernae</name>
    <dbReference type="NCBI Taxonomy" id="2320860"/>
    <lineage>
        <taxon>Bacteria</taxon>
        <taxon>Pseudomonadati</taxon>
        <taxon>Pseudomonadota</taxon>
        <taxon>Alphaproteobacteria</taxon>
        <taxon>Rhodospirillales</taxon>
        <taxon>Azospirillaceae</taxon>
        <taxon>Azospirillum</taxon>
    </lineage>
</organism>
<dbReference type="InterPro" id="IPR017664">
    <property type="entry name" value="AminoethylPonate_ABC_perm-1"/>
</dbReference>
<feature type="transmembrane region" description="Helical" evidence="5">
    <location>
        <begin position="61"/>
        <end position="80"/>
    </location>
</feature>
<dbReference type="PANTHER" id="PTHR43496:SF1">
    <property type="entry name" value="POLYGALACTURONAN_RHAMNOGALACTURONAN TRANSPORT SYSTEM PERMEASE PROTEIN YTEP"/>
    <property type="match status" value="1"/>
</dbReference>
<feature type="transmembrane region" description="Helical" evidence="5">
    <location>
        <begin position="32"/>
        <end position="54"/>
    </location>
</feature>
<dbReference type="SUPFAM" id="SSF161098">
    <property type="entry name" value="MetI-like"/>
    <property type="match status" value="2"/>
</dbReference>
<name>A0A418VZ64_9PROT</name>
<feature type="domain" description="ABC transmembrane type-1" evidence="7">
    <location>
        <begin position="80"/>
        <end position="277"/>
    </location>
</feature>
<evidence type="ECO:0000256" key="4">
    <source>
        <dbReference type="ARBA" id="ARBA00023136"/>
    </source>
</evidence>
<keyword evidence="5" id="KW-0813">Transport</keyword>
<feature type="transmembrane region" description="Helical" evidence="5">
    <location>
        <begin position="160"/>
        <end position="181"/>
    </location>
</feature>
<keyword evidence="2 5" id="KW-0812">Transmembrane</keyword>
<evidence type="ECO:0000256" key="5">
    <source>
        <dbReference type="RuleBase" id="RU363032"/>
    </source>
</evidence>
<evidence type="ECO:0000313" key="8">
    <source>
        <dbReference type="EMBL" id="RJF82449.1"/>
    </source>
</evidence>
<sequence length="570" mass="61250">MPKPQSKPKTKPARSPRPVETADSRLLNGGTLILALFLTVFVLLPLGAIFLRSLYDRNDTFVGLANFATFLGTPALSASIGNSLSVALVSTVITVILAFLFAFSITRTGMAGKGWFKAVAQIPILAPSLLPAISLVYLFGNKGMLRDVMMGHSVYGPIGIVLGEVFYCFPHAVMILVVALSTADARLYEAAESLGAGPWRRFWTITLPGARYGLISAIFVVFTLVVTDFGIPKVIGGNYNVLATDVYKQVIGQQNFGMGAVIGMVLLLPALLAFVADWLGQRRQMALLSARSVPYVPPKSVWGDRLALGYCLLIAALLVGMLGVSAYASLVKFWPYNLSLTLANYDFEQFDPAGWGSYANSLRLAAWTAVAGTAVIFTGAYLVERSAALPALKLTVRLLAIVPLAVPGMVLGLAYIFFFNAPWNPLNGLYNTLAILVLSTLVHFYTVGHLTAATALKQLDPEFESVSASLKVPVWKTFGRVTVPLCLPAILDIGIYLFVNAMTTVSAVVFLYSPDTKPAAVAVLHMDDAGETAGAAAMAMMIVYTSIAVRVLHAGLGAWLGRRSQRWRAR</sequence>
<proteinExistence type="inferred from homology"/>
<keyword evidence="4 5" id="KW-0472">Membrane</keyword>
<accession>A0A418VZ64</accession>
<dbReference type="InterPro" id="IPR000515">
    <property type="entry name" value="MetI-like"/>
</dbReference>
<evidence type="ECO:0000259" key="7">
    <source>
        <dbReference type="PROSITE" id="PS50928"/>
    </source>
</evidence>
<dbReference type="GO" id="GO:0055085">
    <property type="term" value="P:transmembrane transport"/>
    <property type="evidence" value="ECO:0007669"/>
    <property type="project" value="InterPro"/>
</dbReference>
<dbReference type="AlphaFoldDB" id="A0A418VZ64"/>
<dbReference type="OrthoDB" id="7056428at2"/>
<protein>
    <submittedName>
        <fullName evidence="8">Putative 2-aminoethylphosphonate ABC transporter permease subunit</fullName>
    </submittedName>
</protein>
<feature type="region of interest" description="Disordered" evidence="6">
    <location>
        <begin position="1"/>
        <end position="21"/>
    </location>
</feature>
<evidence type="ECO:0000256" key="1">
    <source>
        <dbReference type="ARBA" id="ARBA00004651"/>
    </source>
</evidence>
<comment type="similarity">
    <text evidence="5">Belongs to the binding-protein-dependent transport system permease family.</text>
</comment>
<feature type="compositionally biased region" description="Basic residues" evidence="6">
    <location>
        <begin position="1"/>
        <end position="14"/>
    </location>
</feature>
<feature type="transmembrane region" description="Helical" evidence="5">
    <location>
        <begin position="533"/>
        <end position="560"/>
    </location>
</feature>
<feature type="transmembrane region" description="Helical" evidence="5">
    <location>
        <begin position="118"/>
        <end position="140"/>
    </location>
</feature>
<feature type="transmembrane region" description="Helical" evidence="5">
    <location>
        <begin position="485"/>
        <end position="513"/>
    </location>
</feature>
<feature type="transmembrane region" description="Helical" evidence="5">
    <location>
        <begin position="307"/>
        <end position="330"/>
    </location>
</feature>
<feature type="transmembrane region" description="Helical" evidence="5">
    <location>
        <begin position="202"/>
        <end position="226"/>
    </location>
</feature>
<dbReference type="GO" id="GO:0005886">
    <property type="term" value="C:plasma membrane"/>
    <property type="evidence" value="ECO:0007669"/>
    <property type="project" value="UniProtKB-SubCell"/>
</dbReference>
<feature type="transmembrane region" description="Helical" evidence="5">
    <location>
        <begin position="364"/>
        <end position="383"/>
    </location>
</feature>
<dbReference type="NCBIfam" id="TIGR03262">
    <property type="entry name" value="PhnU2"/>
    <property type="match status" value="1"/>
</dbReference>
<evidence type="ECO:0000256" key="2">
    <source>
        <dbReference type="ARBA" id="ARBA00022692"/>
    </source>
</evidence>
<reference evidence="8 9" key="1">
    <citation type="submission" date="2018-09" db="EMBL/GenBank/DDBJ databases">
        <authorList>
            <person name="Zhu H."/>
        </authorList>
    </citation>
    <scope>NUCLEOTIDE SEQUENCE [LARGE SCALE GENOMIC DNA]</scope>
    <source>
        <strain evidence="8 9">K2W22B-5</strain>
    </source>
</reference>
<comment type="caution">
    <text evidence="8">The sequence shown here is derived from an EMBL/GenBank/DDBJ whole genome shotgun (WGS) entry which is preliminary data.</text>
</comment>
<feature type="transmembrane region" description="Helical" evidence="5">
    <location>
        <begin position="256"/>
        <end position="279"/>
    </location>
</feature>
<keyword evidence="9" id="KW-1185">Reference proteome</keyword>
<feature type="transmembrane region" description="Helical" evidence="5">
    <location>
        <begin position="429"/>
        <end position="448"/>
    </location>
</feature>
<comment type="subcellular location">
    <subcellularLocation>
        <location evidence="1 5">Cell membrane</location>
        <topology evidence="1 5">Multi-pass membrane protein</topology>
    </subcellularLocation>
</comment>
<feature type="transmembrane region" description="Helical" evidence="5">
    <location>
        <begin position="395"/>
        <end position="417"/>
    </location>
</feature>
<dbReference type="Pfam" id="PF00528">
    <property type="entry name" value="BPD_transp_1"/>
    <property type="match status" value="2"/>
</dbReference>
<gene>
    <name evidence="8" type="ORF">D3877_17745</name>
</gene>
<evidence type="ECO:0000313" key="9">
    <source>
        <dbReference type="Proteomes" id="UP000283458"/>
    </source>
</evidence>
<dbReference type="PANTHER" id="PTHR43496">
    <property type="entry name" value="PROTEIN LPLB"/>
    <property type="match status" value="1"/>
</dbReference>
<keyword evidence="3 5" id="KW-1133">Transmembrane helix</keyword>
<dbReference type="EMBL" id="QYUL01000002">
    <property type="protein sequence ID" value="RJF82449.1"/>
    <property type="molecule type" value="Genomic_DNA"/>
</dbReference>
<dbReference type="PROSITE" id="PS50928">
    <property type="entry name" value="ABC_TM1"/>
    <property type="match status" value="2"/>
</dbReference>